<dbReference type="Pfam" id="PF18495">
    <property type="entry name" value="VbhA"/>
    <property type="match status" value="1"/>
</dbReference>
<reference evidence="3" key="1">
    <citation type="submission" date="2020-05" db="EMBL/GenBank/DDBJ databases">
        <authorList>
            <person name="Chiriac C."/>
            <person name="Salcher M."/>
            <person name="Ghai R."/>
            <person name="Kavagutti S V."/>
        </authorList>
    </citation>
    <scope>NUCLEOTIDE SEQUENCE</scope>
</reference>
<organism evidence="3">
    <name type="scientific">freshwater metagenome</name>
    <dbReference type="NCBI Taxonomy" id="449393"/>
    <lineage>
        <taxon>unclassified sequences</taxon>
        <taxon>metagenomes</taxon>
        <taxon>ecological metagenomes</taxon>
    </lineage>
</organism>
<dbReference type="CDD" id="cd11586">
    <property type="entry name" value="VbhA_like"/>
    <property type="match status" value="1"/>
</dbReference>
<feature type="compositionally biased region" description="Basic and acidic residues" evidence="1">
    <location>
        <begin position="52"/>
        <end position="61"/>
    </location>
</feature>
<feature type="region of interest" description="Disordered" evidence="1">
    <location>
        <begin position="213"/>
        <end position="232"/>
    </location>
</feature>
<evidence type="ECO:0000259" key="2">
    <source>
        <dbReference type="Pfam" id="PF18495"/>
    </source>
</evidence>
<dbReference type="Gene3D" id="1.10.8.1050">
    <property type="entry name" value="Antitoxin VbhA-like"/>
    <property type="match status" value="1"/>
</dbReference>
<sequence length="408" mass="44135">MDAGGESLKPSRKAVTALAQFIAAIRHDERMRMMVRMTSEELEEDLYGGSEGSRDAHKVHDGPGVGLAGRTASEDGAVSPGVEPRRREALEGASARIEAEHEPVGLAEVLAKTFQWVMHLPAADRQKFLSEVKARGNTAAVWSDPELAASLACEVPEPETDAAARTRTVADAVASGRLDGAEPPPEFFRDAEDFISGAISGQEFLDRGRRRWGLSGEPGAEDVSAADASGAAENPWEEALATTGGPMTPEEARWADEALGHLPIGEERWEPRLAADVESDLLRLGLTERGTPDLGVSGIVAEQESVPGMKDGAEQRVAARQRWEAHRYRARRLEEASVALAKIEVDEDLVRRVDRVREVLAGIGFDAESQDLWLTAENAYLEGETPLKAIGQGLLQDVEYAARQRGHV</sequence>
<dbReference type="EMBL" id="CAEZXR010000121">
    <property type="protein sequence ID" value="CAB4705422.1"/>
    <property type="molecule type" value="Genomic_DNA"/>
</dbReference>
<protein>
    <submittedName>
        <fullName evidence="3">Unannotated protein</fullName>
    </submittedName>
</protein>
<evidence type="ECO:0000256" key="1">
    <source>
        <dbReference type="SAM" id="MobiDB-lite"/>
    </source>
</evidence>
<accession>A0A6J6Q4H4</accession>
<feature type="region of interest" description="Disordered" evidence="1">
    <location>
        <begin position="47"/>
        <end position="93"/>
    </location>
</feature>
<dbReference type="InterPro" id="IPR041535">
    <property type="entry name" value="VbhA"/>
</dbReference>
<feature type="domain" description="Antitoxin VbhA" evidence="2">
    <location>
        <begin position="165"/>
        <end position="211"/>
    </location>
</feature>
<proteinExistence type="predicted"/>
<dbReference type="InterPro" id="IPR033788">
    <property type="entry name" value="VbhA-like"/>
</dbReference>
<evidence type="ECO:0000313" key="3">
    <source>
        <dbReference type="EMBL" id="CAB4705422.1"/>
    </source>
</evidence>
<gene>
    <name evidence="3" type="ORF">UFOPK2579_01158</name>
</gene>
<name>A0A6J6Q4H4_9ZZZZ</name>
<dbReference type="InterPro" id="IPR043038">
    <property type="entry name" value="VbhA_sf"/>
</dbReference>
<dbReference type="AlphaFoldDB" id="A0A6J6Q4H4"/>